<sequence length="293" mass="31821">MFTNQRPPAGPTRKPDTFPSPRGFTLTETLVTLCIIAVIGVICVNLTTRFRKSGTTVMEIGAARTMTAALIMAADENNGRLPFGYDTTINSLPTGGSGFRGGAVHGEAAHRYPWRLAPYFGYKFEGNTVIDRSLKYTLEKKDTYLLSLMPSLGMNVYNVGGYVELGSKEPIEGAIRRMSEAFSADKTIAFASARLSHEGIEGIAPGFHMVTPPITPGGDWAENYDPARPSSWGNIDLRHNGKAVVGFLDGSVGTLGPEELTDMRHWNNDAARDNDRARRPITTLPGGGGRRDR</sequence>
<keyword evidence="4" id="KW-1185">Reference proteome</keyword>
<dbReference type="InterPro" id="IPR012902">
    <property type="entry name" value="N_methyl_site"/>
</dbReference>
<gene>
    <name evidence="3" type="ORF">JIN84_08730</name>
</gene>
<protein>
    <submittedName>
        <fullName evidence="3">Type II secretion system protein</fullName>
    </submittedName>
</protein>
<evidence type="ECO:0000256" key="1">
    <source>
        <dbReference type="SAM" id="MobiDB-lite"/>
    </source>
</evidence>
<evidence type="ECO:0000313" key="3">
    <source>
        <dbReference type="EMBL" id="MBK1815699.1"/>
    </source>
</evidence>
<reference evidence="3" key="1">
    <citation type="submission" date="2021-01" db="EMBL/GenBank/DDBJ databases">
        <title>Modified the classification status of verrucomicrobia.</title>
        <authorList>
            <person name="Feng X."/>
        </authorList>
    </citation>
    <scope>NUCLEOTIDE SEQUENCE</scope>
    <source>
        <strain evidence="3">JCM 18052</strain>
    </source>
</reference>
<feature type="region of interest" description="Disordered" evidence="1">
    <location>
        <begin position="268"/>
        <end position="293"/>
    </location>
</feature>
<evidence type="ECO:0000256" key="2">
    <source>
        <dbReference type="SAM" id="Phobius"/>
    </source>
</evidence>
<feature type="compositionally biased region" description="Basic and acidic residues" evidence="1">
    <location>
        <begin position="268"/>
        <end position="278"/>
    </location>
</feature>
<feature type="region of interest" description="Disordered" evidence="1">
    <location>
        <begin position="1"/>
        <end position="21"/>
    </location>
</feature>
<keyword evidence="2" id="KW-0472">Membrane</keyword>
<dbReference type="EMBL" id="JAENIK010000009">
    <property type="protein sequence ID" value="MBK1815699.1"/>
    <property type="molecule type" value="Genomic_DNA"/>
</dbReference>
<evidence type="ECO:0000313" key="4">
    <source>
        <dbReference type="Proteomes" id="UP000600139"/>
    </source>
</evidence>
<accession>A0A934R2L0</accession>
<keyword evidence="2" id="KW-0812">Transmembrane</keyword>
<keyword evidence="2" id="KW-1133">Transmembrane helix</keyword>
<comment type="caution">
    <text evidence="3">The sequence shown here is derived from an EMBL/GenBank/DDBJ whole genome shotgun (WGS) entry which is preliminary data.</text>
</comment>
<proteinExistence type="predicted"/>
<dbReference type="RefSeq" id="WP_200350656.1">
    <property type="nucleotide sequence ID" value="NZ_BAABHZ010000008.1"/>
</dbReference>
<dbReference type="NCBIfam" id="TIGR02532">
    <property type="entry name" value="IV_pilin_GFxxxE"/>
    <property type="match status" value="1"/>
</dbReference>
<name>A0A934R2L0_9BACT</name>
<organism evidence="3 4">
    <name type="scientific">Luteolibacter yonseiensis</name>
    <dbReference type="NCBI Taxonomy" id="1144680"/>
    <lineage>
        <taxon>Bacteria</taxon>
        <taxon>Pseudomonadati</taxon>
        <taxon>Verrucomicrobiota</taxon>
        <taxon>Verrucomicrobiia</taxon>
        <taxon>Verrucomicrobiales</taxon>
        <taxon>Verrucomicrobiaceae</taxon>
        <taxon>Luteolibacter</taxon>
    </lineage>
</organism>
<dbReference type="AlphaFoldDB" id="A0A934R2L0"/>
<dbReference type="Proteomes" id="UP000600139">
    <property type="component" value="Unassembled WGS sequence"/>
</dbReference>
<feature type="transmembrane region" description="Helical" evidence="2">
    <location>
        <begin position="29"/>
        <end position="48"/>
    </location>
</feature>